<accession>A0ABV0AFF8</accession>
<proteinExistence type="predicted"/>
<dbReference type="Pfam" id="PF13275">
    <property type="entry name" value="S4_2"/>
    <property type="match status" value="1"/>
</dbReference>
<evidence type="ECO:0000313" key="3">
    <source>
        <dbReference type="Proteomes" id="UP001447516"/>
    </source>
</evidence>
<name>A0ABV0AFF8_9ACTN</name>
<sequence length="75" mass="8050">MNDAKAPAITFELDGDHIPLCDLLKFCQIADSGGAAKHLVAEGRVRVDGRVELRKACKIRAGQVVTGDGYTIRVV</sequence>
<protein>
    <submittedName>
        <fullName evidence="2">RNA-binding S4 domain-containing protein</fullName>
    </submittedName>
</protein>
<evidence type="ECO:0000256" key="1">
    <source>
        <dbReference type="PROSITE-ProRule" id="PRU00182"/>
    </source>
</evidence>
<dbReference type="PROSITE" id="PS50889">
    <property type="entry name" value="S4"/>
    <property type="match status" value="1"/>
</dbReference>
<dbReference type="InterPro" id="IPR036986">
    <property type="entry name" value="S4_RNA-bd_sf"/>
</dbReference>
<dbReference type="RefSeq" id="WP_310742008.1">
    <property type="nucleotide sequence ID" value="NZ_JBDJAW010000002.1"/>
</dbReference>
<evidence type="ECO:0000313" key="2">
    <source>
        <dbReference type="EMBL" id="MEN3534079.1"/>
    </source>
</evidence>
<reference evidence="2 3" key="1">
    <citation type="submission" date="2024-05" db="EMBL/GenBank/DDBJ databases">
        <title>Microbispora sp.ZYX-F-249.</title>
        <authorList>
            <person name="Xie H."/>
        </authorList>
    </citation>
    <scope>NUCLEOTIDE SEQUENCE [LARGE SCALE GENOMIC DNA]</scope>
    <source>
        <strain evidence="2 3">ZYX-F-249</strain>
    </source>
</reference>
<organism evidence="2 3">
    <name type="scientific">Microbispora maris</name>
    <dbReference type="NCBI Taxonomy" id="3144104"/>
    <lineage>
        <taxon>Bacteria</taxon>
        <taxon>Bacillati</taxon>
        <taxon>Actinomycetota</taxon>
        <taxon>Actinomycetes</taxon>
        <taxon>Streptosporangiales</taxon>
        <taxon>Streptosporangiaceae</taxon>
        <taxon>Microbispora</taxon>
    </lineage>
</organism>
<dbReference type="EMBL" id="JBDJAW010000002">
    <property type="protein sequence ID" value="MEN3534079.1"/>
    <property type="molecule type" value="Genomic_DNA"/>
</dbReference>
<dbReference type="Gene3D" id="3.10.290.10">
    <property type="entry name" value="RNA-binding S4 domain"/>
    <property type="match status" value="1"/>
</dbReference>
<gene>
    <name evidence="2" type="ORF">AAH991_03110</name>
</gene>
<comment type="caution">
    <text evidence="2">The sequence shown here is derived from an EMBL/GenBank/DDBJ whole genome shotgun (WGS) entry which is preliminary data.</text>
</comment>
<dbReference type="Proteomes" id="UP001447516">
    <property type="component" value="Unassembled WGS sequence"/>
</dbReference>
<keyword evidence="3" id="KW-1185">Reference proteome</keyword>
<dbReference type="CDD" id="cd00165">
    <property type="entry name" value="S4"/>
    <property type="match status" value="1"/>
</dbReference>
<dbReference type="SUPFAM" id="SSF55174">
    <property type="entry name" value="Alpha-L RNA-binding motif"/>
    <property type="match status" value="1"/>
</dbReference>
<keyword evidence="1" id="KW-0694">RNA-binding</keyword>